<evidence type="ECO:0000313" key="2">
    <source>
        <dbReference type="EMBL" id="MBJ6725567.1"/>
    </source>
</evidence>
<accession>A0A8J7IZN3</accession>
<protein>
    <submittedName>
        <fullName evidence="2">Carboxymuconolactone decarboxylase family protein</fullName>
    </submittedName>
</protein>
<reference evidence="2" key="1">
    <citation type="submission" date="2020-12" db="EMBL/GenBank/DDBJ databases">
        <title>Geomonas sp. Red875, isolated from river sediment.</title>
        <authorList>
            <person name="Xu Z."/>
            <person name="Zhang Z."/>
            <person name="Masuda Y."/>
            <person name="Itoh H."/>
            <person name="Senoo K."/>
        </authorList>
    </citation>
    <scope>NUCLEOTIDE SEQUENCE</scope>
    <source>
        <strain evidence="2">Red875</strain>
    </source>
</reference>
<keyword evidence="3" id="KW-1185">Reference proteome</keyword>
<evidence type="ECO:0000259" key="1">
    <source>
        <dbReference type="Pfam" id="PF02627"/>
    </source>
</evidence>
<dbReference type="AlphaFoldDB" id="A0A8J7IZN3"/>
<organism evidence="2 3">
    <name type="scientific">Geomesophilobacter sediminis</name>
    <dbReference type="NCBI Taxonomy" id="2798584"/>
    <lineage>
        <taxon>Bacteria</taxon>
        <taxon>Pseudomonadati</taxon>
        <taxon>Thermodesulfobacteriota</taxon>
        <taxon>Desulfuromonadia</taxon>
        <taxon>Geobacterales</taxon>
        <taxon>Geobacteraceae</taxon>
        <taxon>Geomesophilobacter</taxon>
    </lineage>
</organism>
<dbReference type="EMBL" id="JAEMHM010000009">
    <property type="protein sequence ID" value="MBJ6725567.1"/>
    <property type="molecule type" value="Genomic_DNA"/>
</dbReference>
<sequence length="158" mass="17836">MRMDFIKVAPEALNAMLALERQVHASGLEESLLDLVKLRASQLNGCAYCIDMHSKDARARGETEQRLYELDAWRETPFYTARERAALAWTEAVTLVTDGHVPDEVYEKAREEFSDRELAFLTLAVVAINGWNRLGIAFRAEPGTYQPQKHEGVRAKAA</sequence>
<dbReference type="RefSeq" id="WP_199384494.1">
    <property type="nucleotide sequence ID" value="NZ_JAEMHM010000009.1"/>
</dbReference>
<comment type="caution">
    <text evidence="2">The sequence shown here is derived from an EMBL/GenBank/DDBJ whole genome shotgun (WGS) entry which is preliminary data.</text>
</comment>
<dbReference type="NCBIfam" id="TIGR00778">
    <property type="entry name" value="ahpD_dom"/>
    <property type="match status" value="1"/>
</dbReference>
<dbReference type="InterPro" id="IPR029032">
    <property type="entry name" value="AhpD-like"/>
</dbReference>
<dbReference type="GO" id="GO:0051920">
    <property type="term" value="F:peroxiredoxin activity"/>
    <property type="evidence" value="ECO:0007669"/>
    <property type="project" value="InterPro"/>
</dbReference>
<dbReference type="PANTHER" id="PTHR34846:SF10">
    <property type="entry name" value="CYTOPLASMIC PROTEIN"/>
    <property type="match status" value="1"/>
</dbReference>
<gene>
    <name evidence="2" type="ORF">JFN93_12675</name>
</gene>
<dbReference type="PANTHER" id="PTHR34846">
    <property type="entry name" value="4-CARBOXYMUCONOLACTONE DECARBOXYLASE FAMILY PROTEIN (AFU_ORTHOLOGUE AFUA_6G11590)"/>
    <property type="match status" value="1"/>
</dbReference>
<dbReference type="Gene3D" id="1.20.1290.10">
    <property type="entry name" value="AhpD-like"/>
    <property type="match status" value="1"/>
</dbReference>
<dbReference type="InterPro" id="IPR003779">
    <property type="entry name" value="CMD-like"/>
</dbReference>
<dbReference type="InterPro" id="IPR004675">
    <property type="entry name" value="AhpD_core"/>
</dbReference>
<feature type="domain" description="Carboxymuconolactone decarboxylase-like" evidence="1">
    <location>
        <begin position="10"/>
        <end position="92"/>
    </location>
</feature>
<evidence type="ECO:0000313" key="3">
    <source>
        <dbReference type="Proteomes" id="UP000636888"/>
    </source>
</evidence>
<dbReference type="SUPFAM" id="SSF69118">
    <property type="entry name" value="AhpD-like"/>
    <property type="match status" value="1"/>
</dbReference>
<proteinExistence type="predicted"/>
<dbReference type="Proteomes" id="UP000636888">
    <property type="component" value="Unassembled WGS sequence"/>
</dbReference>
<dbReference type="Pfam" id="PF02627">
    <property type="entry name" value="CMD"/>
    <property type="match status" value="1"/>
</dbReference>
<name>A0A8J7IZN3_9BACT</name>